<evidence type="ECO:0000256" key="4">
    <source>
        <dbReference type="ARBA" id="ARBA00022741"/>
    </source>
</evidence>
<dbReference type="CDD" id="cd02195">
    <property type="entry name" value="SelD"/>
    <property type="match status" value="1"/>
</dbReference>
<dbReference type="InterPro" id="IPR004536">
    <property type="entry name" value="SPS/SelD"/>
</dbReference>
<keyword evidence="5 9" id="KW-0418">Kinase</keyword>
<dbReference type="InterPro" id="IPR036921">
    <property type="entry name" value="PurM-like_N_sf"/>
</dbReference>
<dbReference type="FunFam" id="3.30.1330.10:FF:000003">
    <property type="entry name" value="Selenide, water dikinase"/>
    <property type="match status" value="1"/>
</dbReference>
<feature type="binding site" description="in other chain" evidence="9">
    <location>
        <position position="19"/>
    </location>
    <ligand>
        <name>ATP</name>
        <dbReference type="ChEBI" id="CHEBI:30616"/>
        <note>ligand shared between dimeric partners</note>
    </ligand>
</feature>
<accession>A0A9D2HBK8</accession>
<feature type="binding site" description="in other chain" evidence="9">
    <location>
        <begin position="46"/>
        <end position="48"/>
    </location>
    <ligand>
        <name>ATP</name>
        <dbReference type="ChEBI" id="CHEBI:30616"/>
        <note>ligand shared between dimeric partners</note>
    </ligand>
</feature>
<keyword evidence="8 9" id="KW-0711">Selenium</keyword>
<dbReference type="Pfam" id="PF00586">
    <property type="entry name" value="AIRS"/>
    <property type="match status" value="1"/>
</dbReference>
<reference evidence="12" key="2">
    <citation type="submission" date="2021-04" db="EMBL/GenBank/DDBJ databases">
        <authorList>
            <person name="Gilroy R."/>
        </authorList>
    </citation>
    <scope>NUCLEOTIDE SEQUENCE</scope>
    <source>
        <strain evidence="12">ChiSjej2B20-11307</strain>
    </source>
</reference>
<feature type="binding site" evidence="9">
    <location>
        <position position="89"/>
    </location>
    <ligand>
        <name>Mg(2+)</name>
        <dbReference type="ChEBI" id="CHEBI:18420"/>
    </ligand>
</feature>
<gene>
    <name evidence="9 12" type="primary">selD</name>
    <name evidence="12" type="ORF">H9798_08140</name>
</gene>
<sequence>MNDGIHLTQFAKHGGCAAKIGPDTLSGVLERLPKFTDPSLLVGFETSDDAAVYQISDDVAVIQTLDFFTPVVDDPYTFGQVAAANALSDVYAMGGEPKIALNIVEFPGELSPDILGEILRGGADKVHEAGAVLVGGHSIQDDVPKYGLSVTGFVHPDKIYKNYGCQAGDVLILTKQLGSGIVNTAVKAQMASPEAEREVIRVMTTLNKKAKETAQKYTVHACTDVTGFGLLGHCSEMASASGARIVIRPKNIAYIQGAKEYARMGLIPGGAYRNRDHVEPFLEAGQVIDEMWLDLLCDPQTSGGLLMAVPESEADSMLRELARAEIGTEVSFVGEVLESGCEKGRMVLEMGEGDR</sequence>
<feature type="domain" description="PurM-like C-terminal" evidence="11">
    <location>
        <begin position="166"/>
        <end position="340"/>
    </location>
</feature>
<feature type="binding site" evidence="9">
    <location>
        <begin position="136"/>
        <end position="138"/>
    </location>
    <ligand>
        <name>ATP</name>
        <dbReference type="ChEBI" id="CHEBI:30616"/>
        <note>ligand shared between dimeric partners</note>
    </ligand>
</feature>
<keyword evidence="6 9" id="KW-0067">ATP-binding</keyword>
<evidence type="ECO:0000256" key="3">
    <source>
        <dbReference type="ARBA" id="ARBA00022723"/>
    </source>
</evidence>
<feature type="binding site" description="in other chain" evidence="9">
    <location>
        <position position="89"/>
    </location>
    <ligand>
        <name>ATP</name>
        <dbReference type="ChEBI" id="CHEBI:30616"/>
        <note>ligand shared between dimeric partners</note>
    </ligand>
</feature>
<keyword evidence="2 9" id="KW-0808">Transferase</keyword>
<dbReference type="SUPFAM" id="SSF56042">
    <property type="entry name" value="PurM C-terminal domain-like"/>
    <property type="match status" value="1"/>
</dbReference>
<evidence type="ECO:0000259" key="11">
    <source>
        <dbReference type="Pfam" id="PF02769"/>
    </source>
</evidence>
<comment type="caution">
    <text evidence="12">The sequence shown here is derived from an EMBL/GenBank/DDBJ whole genome shotgun (WGS) entry which is preliminary data.</text>
</comment>
<reference evidence="12" key="1">
    <citation type="journal article" date="2021" name="PeerJ">
        <title>Extensive microbial diversity within the chicken gut microbiome revealed by metagenomics and culture.</title>
        <authorList>
            <person name="Gilroy R."/>
            <person name="Ravi A."/>
            <person name="Getino M."/>
            <person name="Pursley I."/>
            <person name="Horton D.L."/>
            <person name="Alikhan N.F."/>
            <person name="Baker D."/>
            <person name="Gharbi K."/>
            <person name="Hall N."/>
            <person name="Watson M."/>
            <person name="Adriaenssens E.M."/>
            <person name="Foster-Nyarko E."/>
            <person name="Jarju S."/>
            <person name="Secka A."/>
            <person name="Antonio M."/>
            <person name="Oren A."/>
            <person name="Chaudhuri R.R."/>
            <person name="La Ragione R."/>
            <person name="Hildebrand F."/>
            <person name="Pallen M.J."/>
        </authorList>
    </citation>
    <scope>NUCLEOTIDE SEQUENCE</scope>
    <source>
        <strain evidence="12">ChiSjej2B20-11307</strain>
    </source>
</reference>
<evidence type="ECO:0000256" key="2">
    <source>
        <dbReference type="ARBA" id="ARBA00022679"/>
    </source>
</evidence>
<dbReference type="GO" id="GO:0016260">
    <property type="term" value="P:selenocysteine biosynthetic process"/>
    <property type="evidence" value="ECO:0007669"/>
    <property type="project" value="InterPro"/>
</dbReference>
<evidence type="ECO:0000256" key="7">
    <source>
        <dbReference type="ARBA" id="ARBA00022842"/>
    </source>
</evidence>
<comment type="subunit">
    <text evidence="9">Homodimer.</text>
</comment>
<dbReference type="InterPro" id="IPR016188">
    <property type="entry name" value="PurM-like_N"/>
</dbReference>
<evidence type="ECO:0000313" key="12">
    <source>
        <dbReference type="EMBL" id="HJA07090.1"/>
    </source>
</evidence>
<dbReference type="NCBIfam" id="NF002098">
    <property type="entry name" value="PRK00943.1"/>
    <property type="match status" value="1"/>
</dbReference>
<organism evidence="12 13">
    <name type="scientific">Candidatus Mediterraneibacter pullicola</name>
    <dbReference type="NCBI Taxonomy" id="2838682"/>
    <lineage>
        <taxon>Bacteria</taxon>
        <taxon>Bacillati</taxon>
        <taxon>Bacillota</taxon>
        <taxon>Clostridia</taxon>
        <taxon>Lachnospirales</taxon>
        <taxon>Lachnospiraceae</taxon>
        <taxon>Mediterraneibacter</taxon>
    </lineage>
</organism>
<feature type="site" description="Important for catalytic activity" evidence="9">
    <location>
        <position position="19"/>
    </location>
</feature>
<evidence type="ECO:0000256" key="8">
    <source>
        <dbReference type="ARBA" id="ARBA00023266"/>
    </source>
</evidence>
<dbReference type="GO" id="GO:0005524">
    <property type="term" value="F:ATP binding"/>
    <property type="evidence" value="ECO:0007669"/>
    <property type="project" value="UniProtKB-UniRule"/>
</dbReference>
<proteinExistence type="inferred from homology"/>
<evidence type="ECO:0000313" key="13">
    <source>
        <dbReference type="Proteomes" id="UP000824223"/>
    </source>
</evidence>
<keyword evidence="3 9" id="KW-0479">Metal-binding</keyword>
<dbReference type="HAMAP" id="MF_00625">
    <property type="entry name" value="SelD"/>
    <property type="match status" value="1"/>
</dbReference>
<feature type="active site" evidence="9">
    <location>
        <position position="16"/>
    </location>
</feature>
<comment type="cofactor">
    <cofactor evidence="9">
        <name>Mg(2+)</name>
        <dbReference type="ChEBI" id="CHEBI:18420"/>
    </cofactor>
    <text evidence="9">Binds 1 Mg(2+) ion per monomer.</text>
</comment>
<keyword evidence="4 9" id="KW-0547">Nucleotide-binding</keyword>
<dbReference type="GO" id="GO:0000287">
    <property type="term" value="F:magnesium ion binding"/>
    <property type="evidence" value="ECO:0007669"/>
    <property type="project" value="UniProtKB-UniRule"/>
</dbReference>
<evidence type="ECO:0000256" key="1">
    <source>
        <dbReference type="ARBA" id="ARBA00008026"/>
    </source>
</evidence>
<evidence type="ECO:0000256" key="9">
    <source>
        <dbReference type="HAMAP-Rule" id="MF_00625"/>
    </source>
</evidence>
<dbReference type="PANTHER" id="PTHR10256">
    <property type="entry name" value="SELENIDE, WATER DIKINASE"/>
    <property type="match status" value="1"/>
</dbReference>
<dbReference type="NCBIfam" id="TIGR00476">
    <property type="entry name" value="selD"/>
    <property type="match status" value="1"/>
</dbReference>
<evidence type="ECO:0000256" key="5">
    <source>
        <dbReference type="ARBA" id="ARBA00022777"/>
    </source>
</evidence>
<dbReference type="FunFam" id="3.90.650.10:FF:000004">
    <property type="entry name" value="Selenide, water dikinase"/>
    <property type="match status" value="1"/>
</dbReference>
<dbReference type="GO" id="GO:0005737">
    <property type="term" value="C:cytoplasm"/>
    <property type="evidence" value="ECO:0007669"/>
    <property type="project" value="TreeGrafter"/>
</dbReference>
<dbReference type="SUPFAM" id="SSF55326">
    <property type="entry name" value="PurM N-terminal domain-like"/>
    <property type="match status" value="1"/>
</dbReference>
<dbReference type="Gene3D" id="3.30.1330.10">
    <property type="entry name" value="PurM-like, N-terminal domain"/>
    <property type="match status" value="1"/>
</dbReference>
<dbReference type="GO" id="GO:0004756">
    <property type="term" value="F:selenide, water dikinase activity"/>
    <property type="evidence" value="ECO:0007669"/>
    <property type="project" value="UniProtKB-UniRule"/>
</dbReference>
<dbReference type="Proteomes" id="UP000824223">
    <property type="component" value="Unassembled WGS sequence"/>
</dbReference>
<feature type="binding site" evidence="9">
    <location>
        <position position="49"/>
    </location>
    <ligand>
        <name>Mg(2+)</name>
        <dbReference type="ChEBI" id="CHEBI:18420"/>
    </ligand>
</feature>
<dbReference type="Gene3D" id="3.90.650.10">
    <property type="entry name" value="PurM-like C-terminal domain"/>
    <property type="match status" value="1"/>
</dbReference>
<name>A0A9D2HBK8_9FIRM</name>
<dbReference type="AlphaFoldDB" id="A0A9D2HBK8"/>
<evidence type="ECO:0000259" key="10">
    <source>
        <dbReference type="Pfam" id="PF00586"/>
    </source>
</evidence>
<dbReference type="InterPro" id="IPR036676">
    <property type="entry name" value="PurM-like_C_sf"/>
</dbReference>
<feature type="domain" description="PurM-like N-terminal" evidence="10">
    <location>
        <begin position="48"/>
        <end position="154"/>
    </location>
</feature>
<feature type="binding site" description="in other chain" evidence="9">
    <location>
        <position position="66"/>
    </location>
    <ligand>
        <name>ATP</name>
        <dbReference type="ChEBI" id="CHEBI:30616"/>
        <note>ligand shared between dimeric partners</note>
    </ligand>
</feature>
<dbReference type="Pfam" id="PF02769">
    <property type="entry name" value="AIRS_C"/>
    <property type="match status" value="1"/>
</dbReference>
<protein>
    <recommendedName>
        <fullName evidence="9">Selenide, water dikinase</fullName>
        <ecNumber evidence="9">2.7.9.3</ecNumber>
    </recommendedName>
    <alternativeName>
        <fullName evidence="9">Selenium donor protein</fullName>
    </alternativeName>
    <alternativeName>
        <fullName evidence="9">Selenophosphate synthase</fullName>
    </alternativeName>
</protein>
<dbReference type="EC" id="2.7.9.3" evidence="9"/>
<comment type="catalytic activity">
    <reaction evidence="9">
        <text>hydrogenselenide + ATP + H2O = selenophosphate + AMP + phosphate + 2 H(+)</text>
        <dbReference type="Rhea" id="RHEA:18737"/>
        <dbReference type="ChEBI" id="CHEBI:15377"/>
        <dbReference type="ChEBI" id="CHEBI:15378"/>
        <dbReference type="ChEBI" id="CHEBI:16144"/>
        <dbReference type="ChEBI" id="CHEBI:29317"/>
        <dbReference type="ChEBI" id="CHEBI:30616"/>
        <dbReference type="ChEBI" id="CHEBI:43474"/>
        <dbReference type="ChEBI" id="CHEBI:456215"/>
        <dbReference type="EC" id="2.7.9.3"/>
    </reaction>
</comment>
<dbReference type="PANTHER" id="PTHR10256:SF0">
    <property type="entry name" value="INACTIVE SELENIDE, WATER DIKINASE-LIKE PROTEIN-RELATED"/>
    <property type="match status" value="1"/>
</dbReference>
<dbReference type="EMBL" id="DXAK01000043">
    <property type="protein sequence ID" value="HJA07090.1"/>
    <property type="molecule type" value="Genomic_DNA"/>
</dbReference>
<feature type="binding site" evidence="9">
    <location>
        <position position="224"/>
    </location>
    <ligand>
        <name>Mg(2+)</name>
        <dbReference type="ChEBI" id="CHEBI:18420"/>
    </ligand>
</feature>
<dbReference type="InterPro" id="IPR010918">
    <property type="entry name" value="PurM-like_C_dom"/>
</dbReference>
<comment type="similarity">
    <text evidence="1 9">Belongs to the selenophosphate synthase 1 family. Class I subfamily.</text>
</comment>
<evidence type="ECO:0000256" key="6">
    <source>
        <dbReference type="ARBA" id="ARBA00022840"/>
    </source>
</evidence>
<dbReference type="PIRSF" id="PIRSF036407">
    <property type="entry name" value="Selenphspht_syn"/>
    <property type="match status" value="1"/>
</dbReference>
<dbReference type="InterPro" id="IPR023061">
    <property type="entry name" value="SelD_I"/>
</dbReference>
<keyword evidence="7 9" id="KW-0460">Magnesium</keyword>
<comment type="function">
    <text evidence="9">Synthesizes selenophosphate from selenide and ATP.</text>
</comment>